<evidence type="ECO:0000313" key="1">
    <source>
        <dbReference type="EMBL" id="MDE8651201.1"/>
    </source>
</evidence>
<name>A0ABT5WMD4_9SPHN</name>
<dbReference type="InterPro" id="IPR036388">
    <property type="entry name" value="WH-like_DNA-bd_sf"/>
</dbReference>
<accession>A0ABT5WMD4</accession>
<keyword evidence="2" id="KW-1185">Reference proteome</keyword>
<dbReference type="InterPro" id="IPR036390">
    <property type="entry name" value="WH_DNA-bd_sf"/>
</dbReference>
<dbReference type="Proteomes" id="UP001216253">
    <property type="component" value="Unassembled WGS sequence"/>
</dbReference>
<sequence>MRANIRSARVNITNRTSLTASSLAVRGMVTGTRPHALARELRQIADILEQSDPDDRINGHDQDSLTADLIRTIGGRVPSDDLSKVAEIIYTGRRFRDKVLGVDLFGEAAWDILLDLYISESRGRRVSLKSAAIASAAPPTTAHRWLAILEERGLVVRCRDLADARRIYIRLTQTAVEKMTAILRKRAEMPK</sequence>
<dbReference type="SUPFAM" id="SSF46785">
    <property type="entry name" value="Winged helix' DNA-binding domain"/>
    <property type="match status" value="1"/>
</dbReference>
<reference evidence="1 2" key="1">
    <citation type="submission" date="2023-03" db="EMBL/GenBank/DDBJ databases">
        <title>NovoSphingobium album sp. nov. isolated from polycyclic aromatic hydrocarbons- and heavy-metal polluted soil.</title>
        <authorList>
            <person name="Liu Z."/>
            <person name="Wang K."/>
        </authorList>
    </citation>
    <scope>NUCLEOTIDE SEQUENCE [LARGE SCALE GENOMIC DNA]</scope>
    <source>
        <strain evidence="1 2">H3SJ31-1</strain>
    </source>
</reference>
<proteinExistence type="predicted"/>
<gene>
    <name evidence="1" type="ORF">PYV00_05650</name>
</gene>
<organism evidence="1 2">
    <name type="scientific">Novosphingobium album</name>
    <name type="common">ex Liu et al. 2023</name>
    <dbReference type="NCBI Taxonomy" id="3031130"/>
    <lineage>
        <taxon>Bacteria</taxon>
        <taxon>Pseudomonadati</taxon>
        <taxon>Pseudomonadota</taxon>
        <taxon>Alphaproteobacteria</taxon>
        <taxon>Sphingomonadales</taxon>
        <taxon>Sphingomonadaceae</taxon>
        <taxon>Novosphingobium</taxon>
    </lineage>
</organism>
<evidence type="ECO:0000313" key="2">
    <source>
        <dbReference type="Proteomes" id="UP001216253"/>
    </source>
</evidence>
<protein>
    <submittedName>
        <fullName evidence="1">MarR family winged helix-turn-helix transcriptional regulator</fullName>
    </submittedName>
</protein>
<dbReference type="EMBL" id="JARESE010000015">
    <property type="protein sequence ID" value="MDE8651201.1"/>
    <property type="molecule type" value="Genomic_DNA"/>
</dbReference>
<dbReference type="RefSeq" id="WP_275227300.1">
    <property type="nucleotide sequence ID" value="NZ_JARESE010000015.1"/>
</dbReference>
<dbReference type="Gene3D" id="1.10.10.10">
    <property type="entry name" value="Winged helix-like DNA-binding domain superfamily/Winged helix DNA-binding domain"/>
    <property type="match status" value="1"/>
</dbReference>
<comment type="caution">
    <text evidence="1">The sequence shown here is derived from an EMBL/GenBank/DDBJ whole genome shotgun (WGS) entry which is preliminary data.</text>
</comment>